<feature type="region of interest" description="Disordered" evidence="2">
    <location>
        <begin position="376"/>
        <end position="499"/>
    </location>
</feature>
<dbReference type="RefSeq" id="XP_007880285.1">
    <property type="nucleotide sequence ID" value="XM_007882094.1"/>
</dbReference>
<evidence type="ECO:0000256" key="1">
    <source>
        <dbReference type="SAM" id="Coils"/>
    </source>
</evidence>
<feature type="coiled-coil region" evidence="1">
    <location>
        <begin position="712"/>
        <end position="743"/>
    </location>
</feature>
<accession>A0A061H5A4</accession>
<dbReference type="Proteomes" id="UP000053664">
    <property type="component" value="Unassembled WGS sequence"/>
</dbReference>
<feature type="compositionally biased region" description="Pro residues" evidence="2">
    <location>
        <begin position="297"/>
        <end position="306"/>
    </location>
</feature>
<feature type="compositionally biased region" description="Low complexity" evidence="2">
    <location>
        <begin position="234"/>
        <end position="249"/>
    </location>
</feature>
<dbReference type="KEGG" id="pfp:PFL1_04568"/>
<dbReference type="OrthoDB" id="3367070at2759"/>
<feature type="compositionally biased region" description="Polar residues" evidence="2">
    <location>
        <begin position="548"/>
        <end position="560"/>
    </location>
</feature>
<feature type="compositionally biased region" description="Gly residues" evidence="2">
    <location>
        <begin position="85"/>
        <end position="94"/>
    </location>
</feature>
<feature type="compositionally biased region" description="Low complexity" evidence="2">
    <location>
        <begin position="376"/>
        <end position="386"/>
    </location>
</feature>
<feature type="region of interest" description="Disordered" evidence="2">
    <location>
        <begin position="1"/>
        <end position="314"/>
    </location>
</feature>
<dbReference type="eggNOG" id="ENOG502SENF">
    <property type="taxonomic scope" value="Eukaryota"/>
</dbReference>
<dbReference type="HOGENOM" id="CLU_445619_0_0_1"/>
<keyword evidence="1" id="KW-0175">Coiled coil</keyword>
<gene>
    <name evidence="3" type="ORF">PFL1_04568</name>
</gene>
<feature type="region of interest" description="Disordered" evidence="2">
    <location>
        <begin position="518"/>
        <end position="571"/>
    </location>
</feature>
<organism evidence="3 4">
    <name type="scientific">Pseudozyma flocculosa PF-1</name>
    <dbReference type="NCBI Taxonomy" id="1277687"/>
    <lineage>
        <taxon>Eukaryota</taxon>
        <taxon>Fungi</taxon>
        <taxon>Dikarya</taxon>
        <taxon>Basidiomycota</taxon>
        <taxon>Ustilaginomycotina</taxon>
        <taxon>Ustilaginomycetes</taxon>
        <taxon>Ustilaginales</taxon>
        <taxon>Ustilaginaceae</taxon>
        <taxon>Pseudozyma</taxon>
    </lineage>
</organism>
<feature type="compositionally biased region" description="Low complexity" evidence="2">
    <location>
        <begin position="654"/>
        <end position="675"/>
    </location>
</feature>
<feature type="compositionally biased region" description="Polar residues" evidence="2">
    <location>
        <begin position="250"/>
        <end position="267"/>
    </location>
</feature>
<protein>
    <submittedName>
        <fullName evidence="3">Uncharacterized protein</fullName>
    </submittedName>
</protein>
<dbReference type="EMBL" id="KE361637">
    <property type="protein sequence ID" value="EPQ27823.1"/>
    <property type="molecule type" value="Genomic_DNA"/>
</dbReference>
<feature type="region of interest" description="Disordered" evidence="2">
    <location>
        <begin position="635"/>
        <end position="685"/>
    </location>
</feature>
<dbReference type="GeneID" id="19318669"/>
<proteinExistence type="predicted"/>
<feature type="compositionally biased region" description="Polar residues" evidence="2">
    <location>
        <begin position="469"/>
        <end position="499"/>
    </location>
</feature>
<feature type="compositionally biased region" description="Low complexity" evidence="2">
    <location>
        <begin position="195"/>
        <end position="205"/>
    </location>
</feature>
<feature type="compositionally biased region" description="Basic and acidic residues" evidence="2">
    <location>
        <begin position="132"/>
        <end position="148"/>
    </location>
</feature>
<dbReference type="AlphaFoldDB" id="A0A061H5A4"/>
<feature type="compositionally biased region" description="Polar residues" evidence="2">
    <location>
        <begin position="452"/>
        <end position="461"/>
    </location>
</feature>
<reference evidence="3 4" key="1">
    <citation type="journal article" date="2013" name="Plant Cell">
        <title>The transition from a phytopathogenic smut ancestor to an anamorphic biocontrol agent deciphered by comparative whole-genome analysis.</title>
        <authorList>
            <person name="Lefebvre F."/>
            <person name="Joly D.L."/>
            <person name="Labbe C."/>
            <person name="Teichmann B."/>
            <person name="Linning R."/>
            <person name="Belzile F."/>
            <person name="Bakkeren G."/>
            <person name="Belanger R.R."/>
        </authorList>
    </citation>
    <scope>NUCLEOTIDE SEQUENCE [LARGE SCALE GENOMIC DNA]</scope>
    <source>
        <strain evidence="3 4">PF-1</strain>
    </source>
</reference>
<sequence length="762" mass="79495">MKALFSGFGRKGAAHSPAGASTKEGPSPSPPSHADQPRTPLRHSQANNHISEKPVHIVATQSRGGDIGAAPAPTSSAWRTDSREGGQGGHGGANGATTAGGSSSNGVGSGSDWSSRLAGTIRGSTRRRKERGKLSRDEELLPPHEVHAIGEPGNRHPPSSYRNPSTPRRDSARSDPYEEAFVKSAAQIEPPLPSPTAAKPPSRSSSFRRKMSAGPRAHNEPSSSTLTLRTLKYPPSSSRSPARPMSAQSDARTSNASFDGSNQSGSAQHRLGERNVFGFGSAESNGHSSPSSAPAATAPPPPPPPMTSEELANKLNELAVSNADGLLSDDEYRTLRAGLFEKMMQLNQESMQVPQEPNVGGLGAMAASIGSRVEAGHAGADPAAEARSVVSQHREDGRAPTHASLKASSSRNSTLGNVSSFFRRGGQPVQKQLSGDSLLGSPTKGFEDRRTVYNSAPSLLSSGDGHSARPSSFHTHYSNPARSSRASTLSRFRAGSQSKRLQAEVMAADMERSYSAARSARSLRAQSTHDAPLAATASTRSGPGKFGSSGTLPASVSSSGKLAGSHDSEGSTTAADLFGVDYAEKSSAEIRAEIAVVQAEGSRLLDTFDGLEQTVIGKYRIDYAVLKRAVDEVKGEAGGGGHHPPLGGGPGRVPPSSYRPPRASSLSRRSSAPGASTGGEASVDGASLSASRHQFGAAMTSSLSADDADGGAAAVDHEVEALKAELREVLEKRDRVLMRYEERTSFLRSKLRSATIREGLLR</sequence>
<feature type="compositionally biased region" description="Low complexity" evidence="2">
    <location>
        <begin position="95"/>
        <end position="115"/>
    </location>
</feature>
<feature type="compositionally biased region" description="Gly residues" evidence="2">
    <location>
        <begin position="636"/>
        <end position="651"/>
    </location>
</feature>
<feature type="compositionally biased region" description="Polar residues" evidence="2">
    <location>
        <begin position="406"/>
        <end position="420"/>
    </location>
</feature>
<evidence type="ECO:0000313" key="3">
    <source>
        <dbReference type="EMBL" id="EPQ27823.1"/>
    </source>
</evidence>
<name>A0A061H5A4_9BASI</name>
<evidence type="ECO:0000256" key="2">
    <source>
        <dbReference type="SAM" id="MobiDB-lite"/>
    </source>
</evidence>
<evidence type="ECO:0000313" key="4">
    <source>
        <dbReference type="Proteomes" id="UP000053664"/>
    </source>
</evidence>
<feature type="compositionally biased region" description="Basic and acidic residues" evidence="2">
    <location>
        <begin position="167"/>
        <end position="176"/>
    </location>
</feature>